<feature type="transmembrane region" description="Helical" evidence="1">
    <location>
        <begin position="81"/>
        <end position="98"/>
    </location>
</feature>
<dbReference type="Proteomes" id="UP001268651">
    <property type="component" value="Unassembled WGS sequence"/>
</dbReference>
<evidence type="ECO:0000313" key="3">
    <source>
        <dbReference type="Proteomes" id="UP001268651"/>
    </source>
</evidence>
<keyword evidence="1" id="KW-0812">Transmembrane</keyword>
<feature type="transmembrane region" description="Helical" evidence="1">
    <location>
        <begin position="130"/>
        <end position="151"/>
    </location>
</feature>
<keyword evidence="1" id="KW-1133">Transmembrane helix</keyword>
<evidence type="ECO:0000256" key="1">
    <source>
        <dbReference type="SAM" id="Phobius"/>
    </source>
</evidence>
<feature type="transmembrane region" description="Helical" evidence="1">
    <location>
        <begin position="181"/>
        <end position="200"/>
    </location>
</feature>
<evidence type="ECO:0000313" key="2">
    <source>
        <dbReference type="EMBL" id="MDU8886689.1"/>
    </source>
</evidence>
<dbReference type="RefSeq" id="WP_316662786.1">
    <property type="nucleotide sequence ID" value="NZ_JAWHTF010000006.1"/>
</dbReference>
<protein>
    <recommendedName>
        <fullName evidence="4">Transmembrane protein</fullName>
    </recommendedName>
</protein>
<feature type="transmembrane region" description="Helical" evidence="1">
    <location>
        <begin position="104"/>
        <end position="123"/>
    </location>
</feature>
<name>A0ABU3U8E1_9FLAO</name>
<feature type="transmembrane region" description="Helical" evidence="1">
    <location>
        <begin position="7"/>
        <end position="26"/>
    </location>
</feature>
<reference evidence="2 3" key="1">
    <citation type="submission" date="2023-10" db="EMBL/GenBank/DDBJ databases">
        <title>Marimonas sp. nov. isolated from tidal mud flat.</title>
        <authorList>
            <person name="Jaincy N.J."/>
            <person name="Srinivasan S."/>
            <person name="Lee S.-S."/>
        </authorList>
    </citation>
    <scope>NUCLEOTIDE SEQUENCE [LARGE SCALE GENOMIC DNA]</scope>
    <source>
        <strain evidence="2 3">MJ-SS3</strain>
    </source>
</reference>
<dbReference type="EMBL" id="JAWHTF010000006">
    <property type="protein sequence ID" value="MDU8886689.1"/>
    <property type="molecule type" value="Genomic_DNA"/>
</dbReference>
<feature type="transmembrane region" description="Helical" evidence="1">
    <location>
        <begin position="157"/>
        <end position="174"/>
    </location>
</feature>
<sequence>MKFFLKSISYVFHPLFMPIIAVSFYYAKSPRYIPTEIIQAKIISVFILTLILPILLFFLLKSLKTIHSIHLKTTQERIMPLVLFSVIIFLVLRKIFPQNDILELYYFFIGVLITNLSCLFLAFFKFKVSLHMAGISGIFMFFVALSIHYNININGTLALLSIIIGLIATSRLYLNAHNYKELAIGFFIGFLPQLIVINYWL</sequence>
<feature type="transmembrane region" description="Helical" evidence="1">
    <location>
        <begin position="38"/>
        <end position="60"/>
    </location>
</feature>
<organism evidence="2 3">
    <name type="scientific">Gilvirhabdus luticola</name>
    <dbReference type="NCBI Taxonomy" id="3079858"/>
    <lineage>
        <taxon>Bacteria</taxon>
        <taxon>Pseudomonadati</taxon>
        <taxon>Bacteroidota</taxon>
        <taxon>Flavobacteriia</taxon>
        <taxon>Flavobacteriales</taxon>
        <taxon>Flavobacteriaceae</taxon>
        <taxon>Gilvirhabdus</taxon>
    </lineage>
</organism>
<comment type="caution">
    <text evidence="2">The sequence shown here is derived from an EMBL/GenBank/DDBJ whole genome shotgun (WGS) entry which is preliminary data.</text>
</comment>
<evidence type="ECO:0008006" key="4">
    <source>
        <dbReference type="Google" id="ProtNLM"/>
    </source>
</evidence>
<accession>A0ABU3U8E1</accession>
<gene>
    <name evidence="2" type="ORF">RXV94_11000</name>
</gene>
<keyword evidence="1" id="KW-0472">Membrane</keyword>
<keyword evidence="3" id="KW-1185">Reference proteome</keyword>
<proteinExistence type="predicted"/>